<organism evidence="4 5">
    <name type="scientific">Camellia sinensis var. sinensis</name>
    <name type="common">China tea</name>
    <dbReference type="NCBI Taxonomy" id="542762"/>
    <lineage>
        <taxon>Eukaryota</taxon>
        <taxon>Viridiplantae</taxon>
        <taxon>Streptophyta</taxon>
        <taxon>Embryophyta</taxon>
        <taxon>Tracheophyta</taxon>
        <taxon>Spermatophyta</taxon>
        <taxon>Magnoliopsida</taxon>
        <taxon>eudicotyledons</taxon>
        <taxon>Gunneridae</taxon>
        <taxon>Pentapetalae</taxon>
        <taxon>asterids</taxon>
        <taxon>Ericales</taxon>
        <taxon>Theaceae</taxon>
        <taxon>Camellia</taxon>
    </lineage>
</organism>
<dbReference type="PANTHER" id="PTHR31414">
    <property type="entry name" value="TRANSMEMBRANE PROTEIN DDB_G0292058"/>
    <property type="match status" value="1"/>
</dbReference>
<keyword evidence="3" id="KW-0732">Signal</keyword>
<feature type="transmembrane region" description="Helical" evidence="2">
    <location>
        <begin position="142"/>
        <end position="160"/>
    </location>
</feature>
<comment type="caution">
    <text evidence="4">The sequence shown here is derived from an EMBL/GenBank/DDBJ whole genome shotgun (WGS) entry which is preliminary data.</text>
</comment>
<dbReference type="GO" id="GO:0005886">
    <property type="term" value="C:plasma membrane"/>
    <property type="evidence" value="ECO:0007669"/>
    <property type="project" value="TreeGrafter"/>
</dbReference>
<evidence type="ECO:0000256" key="2">
    <source>
        <dbReference type="SAM" id="Phobius"/>
    </source>
</evidence>
<feature type="transmembrane region" description="Helical" evidence="2">
    <location>
        <begin position="167"/>
        <end position="193"/>
    </location>
</feature>
<keyword evidence="2" id="KW-1133">Transmembrane helix</keyword>
<feature type="region of interest" description="Disordered" evidence="1">
    <location>
        <begin position="447"/>
        <end position="481"/>
    </location>
</feature>
<dbReference type="AlphaFoldDB" id="A0A4S4EJR4"/>
<feature type="compositionally biased region" description="Polar residues" evidence="1">
    <location>
        <begin position="458"/>
        <end position="470"/>
    </location>
</feature>
<dbReference type="PANTHER" id="PTHR31414:SF15">
    <property type="entry name" value="PLASMA MEMBRANE FUSION PROTEIN"/>
    <property type="match status" value="1"/>
</dbReference>
<name>A0A4S4EJR4_CAMSN</name>
<dbReference type="GO" id="GO:0009506">
    <property type="term" value="C:plasmodesma"/>
    <property type="evidence" value="ECO:0007669"/>
    <property type="project" value="TreeGrafter"/>
</dbReference>
<keyword evidence="5" id="KW-1185">Reference proteome</keyword>
<dbReference type="EMBL" id="SDRB02003834">
    <property type="protein sequence ID" value="THG16810.1"/>
    <property type="molecule type" value="Genomic_DNA"/>
</dbReference>
<dbReference type="Proteomes" id="UP000306102">
    <property type="component" value="Unassembled WGS sequence"/>
</dbReference>
<reference evidence="4 5" key="1">
    <citation type="journal article" date="2018" name="Proc. Natl. Acad. Sci. U.S.A.">
        <title>Draft genome sequence of Camellia sinensis var. sinensis provides insights into the evolution of the tea genome and tea quality.</title>
        <authorList>
            <person name="Wei C."/>
            <person name="Yang H."/>
            <person name="Wang S."/>
            <person name="Zhao J."/>
            <person name="Liu C."/>
            <person name="Gao L."/>
            <person name="Xia E."/>
            <person name="Lu Y."/>
            <person name="Tai Y."/>
            <person name="She G."/>
            <person name="Sun J."/>
            <person name="Cao H."/>
            <person name="Tong W."/>
            <person name="Gao Q."/>
            <person name="Li Y."/>
            <person name="Deng W."/>
            <person name="Jiang X."/>
            <person name="Wang W."/>
            <person name="Chen Q."/>
            <person name="Zhang S."/>
            <person name="Li H."/>
            <person name="Wu J."/>
            <person name="Wang P."/>
            <person name="Li P."/>
            <person name="Shi C."/>
            <person name="Zheng F."/>
            <person name="Jian J."/>
            <person name="Huang B."/>
            <person name="Shan D."/>
            <person name="Shi M."/>
            <person name="Fang C."/>
            <person name="Yue Y."/>
            <person name="Li F."/>
            <person name="Li D."/>
            <person name="Wei S."/>
            <person name="Han B."/>
            <person name="Jiang C."/>
            <person name="Yin Y."/>
            <person name="Xia T."/>
            <person name="Zhang Z."/>
            <person name="Bennetzen J.L."/>
            <person name="Zhao S."/>
            <person name="Wan X."/>
        </authorList>
    </citation>
    <scope>NUCLEOTIDE SEQUENCE [LARGE SCALE GENOMIC DNA]</scope>
    <source>
        <strain evidence="5">cv. Shuchazao</strain>
        <tissue evidence="4">Leaf</tissue>
    </source>
</reference>
<feature type="chain" id="PRO_5020458908" evidence="3">
    <location>
        <begin position="25"/>
        <end position="481"/>
    </location>
</feature>
<feature type="signal peptide" evidence="3">
    <location>
        <begin position="1"/>
        <end position="24"/>
    </location>
</feature>
<protein>
    <submittedName>
        <fullName evidence="4">Uncharacterized protein</fullName>
    </submittedName>
</protein>
<keyword evidence="2" id="KW-0472">Membrane</keyword>
<evidence type="ECO:0000256" key="3">
    <source>
        <dbReference type="SAM" id="SignalP"/>
    </source>
</evidence>
<evidence type="ECO:0000313" key="4">
    <source>
        <dbReference type="EMBL" id="THG16810.1"/>
    </source>
</evidence>
<feature type="transmembrane region" description="Helical" evidence="2">
    <location>
        <begin position="379"/>
        <end position="397"/>
    </location>
</feature>
<accession>A0A4S4EJR4</accession>
<evidence type="ECO:0000256" key="1">
    <source>
        <dbReference type="SAM" id="MobiDB-lite"/>
    </source>
</evidence>
<dbReference type="STRING" id="542762.A0A4S4EJR4"/>
<keyword evidence="2" id="KW-0812">Transmembrane</keyword>
<proteinExistence type="predicted"/>
<sequence>MFQIKPIVVFLLFFFSTLFCFSHGAFDNLQQSIPELMNERDYNEVVELDAQKFLNKTSKNSTILILAANRTHRRDPLDGFKYYTGGWNIISRNYLYMLLPADLQANIDEIQREINVIADNLQNVTANSSKDLRNFLDPMIQILFYVAVAMLILAFLGFLFSIIGLECLVYVLMNVGWIAVVGTFILSGMFLLVHNVVADTCVAMDEWLQNPTANSALENIIPRANDQFAQAILTGTKSVSFALVNISNTAITNVYNVQWPPDATPLYFNQSGPLMPLLCNPFNLNLTDRQCQVGEVNFMNATKVWKNYTCQVSTSGICTTPGRLTPMGYNDLTASLNVSYGLYYYSPFLVDLVDSTYLKTTFDDISRNYCPGMRQSTRWIYVGFTVVSAAVMLSLVVDEGKRRKYTSLTIRAYEEGFMKSLSGSIRSTLGLNLDMVINKAHEQNGDMGYGSGVDVQPNGPNQVSSSSNLTLHVKSVKKKGP</sequence>
<evidence type="ECO:0000313" key="5">
    <source>
        <dbReference type="Proteomes" id="UP000306102"/>
    </source>
</evidence>
<gene>
    <name evidence="4" type="ORF">TEA_004087</name>
</gene>
<dbReference type="InterPro" id="IPR040283">
    <property type="entry name" value="DDB_G0292058-like"/>
</dbReference>